<dbReference type="Pfam" id="PF00732">
    <property type="entry name" value="GMC_oxred_N"/>
    <property type="match status" value="1"/>
</dbReference>
<evidence type="ECO:0000313" key="7">
    <source>
        <dbReference type="EMBL" id="RDD63479.1"/>
    </source>
</evidence>
<keyword evidence="4" id="KW-0560">Oxidoreductase</keyword>
<dbReference type="InterPro" id="IPR007867">
    <property type="entry name" value="GMC_OxRtase_C"/>
</dbReference>
<evidence type="ECO:0000256" key="3">
    <source>
        <dbReference type="ARBA" id="ARBA00022827"/>
    </source>
</evidence>
<dbReference type="PANTHER" id="PTHR46056">
    <property type="entry name" value="LONG-CHAIN-ALCOHOL OXIDASE"/>
    <property type="match status" value="1"/>
</dbReference>
<feature type="domain" description="Glucose-methanol-choline oxidoreductase C-terminal" evidence="6">
    <location>
        <begin position="390"/>
        <end position="506"/>
    </location>
</feature>
<dbReference type="SUPFAM" id="SSF54373">
    <property type="entry name" value="FAD-linked reductases, C-terminal domain"/>
    <property type="match status" value="1"/>
</dbReference>
<evidence type="ECO:0000259" key="6">
    <source>
        <dbReference type="Pfam" id="PF05199"/>
    </source>
</evidence>
<dbReference type="Gene3D" id="3.50.50.60">
    <property type="entry name" value="FAD/NAD(P)-binding domain"/>
    <property type="match status" value="2"/>
</dbReference>
<keyword evidence="2" id="KW-0285">Flavoprotein</keyword>
<gene>
    <name evidence="7" type="ORF">DRB17_03285</name>
</gene>
<dbReference type="SUPFAM" id="SSF51905">
    <property type="entry name" value="FAD/NAD(P)-binding domain"/>
    <property type="match status" value="1"/>
</dbReference>
<dbReference type="InterPro" id="IPR000172">
    <property type="entry name" value="GMC_OxRdtase_N"/>
</dbReference>
<dbReference type="GO" id="GO:0016614">
    <property type="term" value="F:oxidoreductase activity, acting on CH-OH group of donors"/>
    <property type="evidence" value="ECO:0007669"/>
    <property type="project" value="InterPro"/>
</dbReference>
<keyword evidence="3" id="KW-0274">FAD</keyword>
<evidence type="ECO:0000256" key="1">
    <source>
        <dbReference type="ARBA" id="ARBA00010790"/>
    </source>
</evidence>
<dbReference type="PANTHER" id="PTHR46056:SF12">
    <property type="entry name" value="LONG-CHAIN-ALCOHOL OXIDASE"/>
    <property type="match status" value="1"/>
</dbReference>
<dbReference type="InterPro" id="IPR036188">
    <property type="entry name" value="FAD/NAD-bd_sf"/>
</dbReference>
<dbReference type="Proteomes" id="UP000253941">
    <property type="component" value="Unassembled WGS sequence"/>
</dbReference>
<comment type="caution">
    <text evidence="7">The sequence shown here is derived from an EMBL/GenBank/DDBJ whole genome shotgun (WGS) entry which is preliminary data.</text>
</comment>
<keyword evidence="8" id="KW-1185">Reference proteome</keyword>
<sequence>MAKIGYKDDSAVVIIGSGAGGGTLANELCQKGIKVVVLEAGKRHTIDDFTNDEWAAFGQLSWLDKRTTSGNWRVAKDFPNLPAWICKTVGGTTVHWAGASLRLQAHELQARSTYGEIDGANLLDWPLTLEELEPYYAKAEDKMGVTRTNGIPGLPGNNNFKVMYAGATRLGYKEVHTGRMAINSRPRDGRNACMQLGFCFQGCKSGAKWSTLYTEIPKAEATGQLDLRPQSHVLRIEHDDSGKASGVVYVDKDGNQQRQAARVVAVAGNSIETPRLLLNSASSAFPDGLANSSGQVGRNYMRHMTGSVYGVFDKPVNAYRGTTMAGIVQDEAHNDPARGFVGGYEMETLFLGTPFMAAFLDPGAWGAEFAGDMDAYDHMAGMWLVGEDMPREGNRITLHDSETDQYGMPIPNVHFDDHPNDIAMRSHAYRQGSAVYEAAGATKTIETPPYPSTHNLGTCRQSAKPADGVCNKFGQSHDVANLFISDGSQFTTGGAENPTLTIVSLAIRQADYIAEEMGRKAI</sequence>
<evidence type="ECO:0000259" key="5">
    <source>
        <dbReference type="Pfam" id="PF00732"/>
    </source>
</evidence>
<dbReference type="EMBL" id="QPMH01000002">
    <property type="protein sequence ID" value="RDD63479.1"/>
    <property type="molecule type" value="Genomic_DNA"/>
</dbReference>
<dbReference type="RefSeq" id="WP_114580733.1">
    <property type="nucleotide sequence ID" value="NZ_QPMH01000002.1"/>
</dbReference>
<evidence type="ECO:0000256" key="2">
    <source>
        <dbReference type="ARBA" id="ARBA00022630"/>
    </source>
</evidence>
<dbReference type="Pfam" id="PF05199">
    <property type="entry name" value="GMC_oxred_C"/>
    <property type="match status" value="1"/>
</dbReference>
<evidence type="ECO:0000313" key="8">
    <source>
        <dbReference type="Proteomes" id="UP000253941"/>
    </source>
</evidence>
<feature type="domain" description="Glucose-methanol-choline oxidoreductase N-terminal" evidence="5">
    <location>
        <begin position="86"/>
        <end position="304"/>
    </location>
</feature>
<evidence type="ECO:0000256" key="4">
    <source>
        <dbReference type="ARBA" id="ARBA00023002"/>
    </source>
</evidence>
<dbReference type="AlphaFoldDB" id="A0A369TDS5"/>
<dbReference type="GO" id="GO:0050660">
    <property type="term" value="F:flavin adenine dinucleotide binding"/>
    <property type="evidence" value="ECO:0007669"/>
    <property type="project" value="InterPro"/>
</dbReference>
<name>A0A369TDS5_9PROT</name>
<proteinExistence type="inferred from homology"/>
<protein>
    <submittedName>
        <fullName evidence="7">GMC family oxidoreductase</fullName>
    </submittedName>
</protein>
<reference evidence="7 8" key="1">
    <citation type="submission" date="2018-07" db="EMBL/GenBank/DDBJ databases">
        <title>Venubactetium sediminum gen. nov., sp. nov., isolated from a marine solar saltern.</title>
        <authorList>
            <person name="Wang S."/>
        </authorList>
    </citation>
    <scope>NUCLEOTIDE SEQUENCE [LARGE SCALE GENOMIC DNA]</scope>
    <source>
        <strain evidence="7 8">WD2A32</strain>
    </source>
</reference>
<accession>A0A369TDS5</accession>
<organism evidence="7 8">
    <name type="scientific">Ferruginivarius sediminum</name>
    <dbReference type="NCBI Taxonomy" id="2661937"/>
    <lineage>
        <taxon>Bacteria</taxon>
        <taxon>Pseudomonadati</taxon>
        <taxon>Pseudomonadota</taxon>
        <taxon>Alphaproteobacteria</taxon>
        <taxon>Rhodospirillales</taxon>
        <taxon>Rhodospirillaceae</taxon>
        <taxon>Ferruginivarius</taxon>
    </lineage>
</organism>
<comment type="similarity">
    <text evidence="1">Belongs to the GMC oxidoreductase family.</text>
</comment>